<feature type="region of interest" description="Disordered" evidence="1">
    <location>
        <begin position="74"/>
        <end position="122"/>
    </location>
</feature>
<keyword evidence="3" id="KW-1185">Reference proteome</keyword>
<proteinExistence type="predicted"/>
<reference evidence="2 3" key="1">
    <citation type="journal article" date="2020" name="Nature">
        <title>Six reference-quality genomes reveal evolution of bat adaptations.</title>
        <authorList>
            <person name="Jebb D."/>
            <person name="Huang Z."/>
            <person name="Pippel M."/>
            <person name="Hughes G.M."/>
            <person name="Lavrichenko K."/>
            <person name="Devanna P."/>
            <person name="Winkler S."/>
            <person name="Jermiin L.S."/>
            <person name="Skirmuntt E.C."/>
            <person name="Katzourakis A."/>
            <person name="Burkitt-Gray L."/>
            <person name="Ray D.A."/>
            <person name="Sullivan K.A.M."/>
            <person name="Roscito J.G."/>
            <person name="Kirilenko B.M."/>
            <person name="Davalos L.M."/>
            <person name="Corthals A.P."/>
            <person name="Power M.L."/>
            <person name="Jones G."/>
            <person name="Ransome R.D."/>
            <person name="Dechmann D.K.N."/>
            <person name="Locatelli A.G."/>
            <person name="Puechmaille S.J."/>
            <person name="Fedrigo O."/>
            <person name="Jarvis E.D."/>
            <person name="Hiller M."/>
            <person name="Vernes S.C."/>
            <person name="Myers E.W."/>
            <person name="Teeling E.C."/>
        </authorList>
    </citation>
    <scope>NUCLEOTIDE SEQUENCE [LARGE SCALE GENOMIC DNA]</scope>
    <source>
        <strain evidence="2">MPipKuh1</strain>
        <tissue evidence="2">Flight muscle</tissue>
    </source>
</reference>
<organism evidence="2 3">
    <name type="scientific">Pipistrellus kuhlii</name>
    <name type="common">Kuhl's pipistrelle</name>
    <dbReference type="NCBI Taxonomy" id="59472"/>
    <lineage>
        <taxon>Eukaryota</taxon>
        <taxon>Metazoa</taxon>
        <taxon>Chordata</taxon>
        <taxon>Craniata</taxon>
        <taxon>Vertebrata</taxon>
        <taxon>Euteleostomi</taxon>
        <taxon>Mammalia</taxon>
        <taxon>Eutheria</taxon>
        <taxon>Laurasiatheria</taxon>
        <taxon>Chiroptera</taxon>
        <taxon>Yangochiroptera</taxon>
        <taxon>Vespertilionidae</taxon>
        <taxon>Pipistrellus</taxon>
    </lineage>
</organism>
<feature type="compositionally biased region" description="Basic residues" evidence="1">
    <location>
        <begin position="111"/>
        <end position="122"/>
    </location>
</feature>
<accession>A0A7J7ZKB3</accession>
<evidence type="ECO:0000313" key="2">
    <source>
        <dbReference type="EMBL" id="KAF6374150.1"/>
    </source>
</evidence>
<evidence type="ECO:0000256" key="1">
    <source>
        <dbReference type="SAM" id="MobiDB-lite"/>
    </source>
</evidence>
<gene>
    <name evidence="2" type="ORF">mPipKuh1_009389</name>
</gene>
<comment type="caution">
    <text evidence="2">The sequence shown here is derived from an EMBL/GenBank/DDBJ whole genome shotgun (WGS) entry which is preliminary data.</text>
</comment>
<dbReference type="EMBL" id="JACAGB010000003">
    <property type="protein sequence ID" value="KAF6374150.1"/>
    <property type="molecule type" value="Genomic_DNA"/>
</dbReference>
<protein>
    <submittedName>
        <fullName evidence="2">Uncharacterized protein</fullName>
    </submittedName>
</protein>
<evidence type="ECO:0000313" key="3">
    <source>
        <dbReference type="Proteomes" id="UP000558488"/>
    </source>
</evidence>
<dbReference type="Proteomes" id="UP000558488">
    <property type="component" value="Unassembled WGS sequence"/>
</dbReference>
<sequence>MLLTSAPGTFSHVSPGKALKGVSEHLFGSWFQSLVSHSIRNAMIRKSRPGGCRTHSSVLRGTIPWVDVNEEKQENPCPTRLLQEPLQAAPASTAKRPTVEGRGGGTEARVNRRKLKRKRAPP</sequence>
<name>A0A7J7ZKB3_PIPKU</name>
<dbReference type="AlphaFoldDB" id="A0A7J7ZKB3"/>